<keyword evidence="4" id="KW-1185">Reference proteome</keyword>
<dbReference type="Pfam" id="PF05704">
    <property type="entry name" value="Caps_synth"/>
    <property type="match status" value="1"/>
</dbReference>
<dbReference type="GO" id="GO:0016757">
    <property type="term" value="F:glycosyltransferase activity"/>
    <property type="evidence" value="ECO:0007669"/>
    <property type="project" value="InterPro"/>
</dbReference>
<accession>A0A2R5GSX2</accession>
<keyword evidence="2" id="KW-1133">Transmembrane helix</keyword>
<dbReference type="AlphaFoldDB" id="A0A2R5GSX2"/>
<dbReference type="InterPro" id="IPR008441">
    <property type="entry name" value="AfumC-like_glycosyl_Trfase"/>
</dbReference>
<comment type="caution">
    <text evidence="3">The sequence shown here is derived from an EMBL/GenBank/DDBJ whole genome shotgun (WGS) entry which is preliminary data.</text>
</comment>
<protein>
    <submittedName>
        <fullName evidence="3">Uncharacterized protein</fullName>
    </submittedName>
</protein>
<feature type="region of interest" description="Disordered" evidence="1">
    <location>
        <begin position="58"/>
        <end position="78"/>
    </location>
</feature>
<evidence type="ECO:0000313" key="3">
    <source>
        <dbReference type="EMBL" id="GBG33940.1"/>
    </source>
</evidence>
<name>A0A2R5GSX2_9STRA</name>
<dbReference type="Gene3D" id="3.90.550.20">
    <property type="match status" value="1"/>
</dbReference>
<reference evidence="3 4" key="1">
    <citation type="submission" date="2017-12" db="EMBL/GenBank/DDBJ databases">
        <title>Sequencing, de novo assembly and annotation of complete genome of a new Thraustochytrid species, strain FCC1311.</title>
        <authorList>
            <person name="Sedici K."/>
            <person name="Godart F."/>
            <person name="Aiese Cigliano R."/>
            <person name="Sanseverino W."/>
            <person name="Barakat M."/>
            <person name="Ortet P."/>
            <person name="Marechal E."/>
            <person name="Cagnac O."/>
            <person name="Amato A."/>
        </authorList>
    </citation>
    <scope>NUCLEOTIDE SEQUENCE [LARGE SCALE GENOMIC DNA]</scope>
</reference>
<sequence>MAGSDPVRGRGHNHGASMLALSPVTRRAFLLGFVLTLVLVGYISMADVGGTLNENLEVERPETEEDPYHEDDVGSETDDTIALEKGLSEAAKTTDTNWGDDILDPELDCVALTTPPDATDAVSTPRNLGRNLRRSRRKKAAGALCSKTLRRTPSWFIAADKGNREICKWFNHFHCAFNSCSSWNYFQVHYVQNYLYLHDEETRNAIDALGELPADARKPGPQVGRLSYKDGVPVYKRPHRLKTKQYLSYIHKKAAGLERDLEKQPEMPMPRNLWLLWLQGEEHMRKHSKLNSAAIDGWRKLHPDWNITVVDASTLAKFAPLTAASWPKDHRGIWHLSDLLRLELVCRYGGVWADASLVPVLTLDEWLPDAFAKPGRKFVSFHFTEPFTR</sequence>
<evidence type="ECO:0000313" key="4">
    <source>
        <dbReference type="Proteomes" id="UP000241890"/>
    </source>
</evidence>
<dbReference type="InterPro" id="IPR029044">
    <property type="entry name" value="Nucleotide-diphossugar_trans"/>
</dbReference>
<gene>
    <name evidence="3" type="ORF">FCC1311_101632</name>
</gene>
<feature type="compositionally biased region" description="Acidic residues" evidence="1">
    <location>
        <begin position="62"/>
        <end position="78"/>
    </location>
</feature>
<dbReference type="EMBL" id="BEYU01000174">
    <property type="protein sequence ID" value="GBG33940.1"/>
    <property type="molecule type" value="Genomic_DNA"/>
</dbReference>
<dbReference type="Proteomes" id="UP000241890">
    <property type="component" value="Unassembled WGS sequence"/>
</dbReference>
<proteinExistence type="predicted"/>
<feature type="transmembrane region" description="Helical" evidence="2">
    <location>
        <begin position="28"/>
        <end position="45"/>
    </location>
</feature>
<feature type="region of interest" description="Disordered" evidence="1">
    <location>
        <begin position="114"/>
        <end position="133"/>
    </location>
</feature>
<organism evidence="3 4">
    <name type="scientific">Hondaea fermentalgiana</name>
    <dbReference type="NCBI Taxonomy" id="2315210"/>
    <lineage>
        <taxon>Eukaryota</taxon>
        <taxon>Sar</taxon>
        <taxon>Stramenopiles</taxon>
        <taxon>Bigyra</taxon>
        <taxon>Labyrinthulomycetes</taxon>
        <taxon>Thraustochytrida</taxon>
        <taxon>Thraustochytriidae</taxon>
        <taxon>Hondaea</taxon>
    </lineage>
</organism>
<dbReference type="InParanoid" id="A0A2R5GSX2"/>
<dbReference type="SUPFAM" id="SSF53448">
    <property type="entry name" value="Nucleotide-diphospho-sugar transferases"/>
    <property type="match status" value="1"/>
</dbReference>
<keyword evidence="2" id="KW-0472">Membrane</keyword>
<dbReference type="OrthoDB" id="409543at2759"/>
<evidence type="ECO:0000256" key="1">
    <source>
        <dbReference type="SAM" id="MobiDB-lite"/>
    </source>
</evidence>
<keyword evidence="2" id="KW-0812">Transmembrane</keyword>
<evidence type="ECO:0000256" key="2">
    <source>
        <dbReference type="SAM" id="Phobius"/>
    </source>
</evidence>